<proteinExistence type="predicted"/>
<protein>
    <submittedName>
        <fullName evidence="2">PGPGW domain-containing protein</fullName>
    </submittedName>
</protein>
<dbReference type="EMBL" id="CP101988">
    <property type="protein sequence ID" value="UUI75740.1"/>
    <property type="molecule type" value="Genomic_DNA"/>
</dbReference>
<dbReference type="RefSeq" id="WP_227568160.1">
    <property type="nucleotide sequence ID" value="NZ_CP101988.1"/>
</dbReference>
<dbReference type="Proteomes" id="UP001316189">
    <property type="component" value="Chromosome"/>
</dbReference>
<evidence type="ECO:0000256" key="1">
    <source>
        <dbReference type="SAM" id="Phobius"/>
    </source>
</evidence>
<evidence type="ECO:0000313" key="3">
    <source>
        <dbReference type="Proteomes" id="UP001316189"/>
    </source>
</evidence>
<reference evidence="2 3" key="1">
    <citation type="submission" date="2022-07" db="EMBL/GenBank/DDBJ databases">
        <title>Novel species in genus cellulomonas.</title>
        <authorList>
            <person name="Ye L."/>
        </authorList>
    </citation>
    <scope>NUCLEOTIDE SEQUENCE [LARGE SCALE GENOMIC DNA]</scope>
    <source>
        <strain evidence="3">zg-Y338</strain>
    </source>
</reference>
<evidence type="ECO:0000313" key="2">
    <source>
        <dbReference type="EMBL" id="UUI75740.1"/>
    </source>
</evidence>
<gene>
    <name evidence="2" type="ORF">NP064_02130</name>
</gene>
<keyword evidence="3" id="KW-1185">Reference proteome</keyword>
<accession>A0ABY5KYY1</accession>
<feature type="transmembrane region" description="Helical" evidence="1">
    <location>
        <begin position="27"/>
        <end position="48"/>
    </location>
</feature>
<dbReference type="Pfam" id="PF09656">
    <property type="entry name" value="PGPGW"/>
    <property type="match status" value="1"/>
</dbReference>
<dbReference type="InterPro" id="IPR019099">
    <property type="entry name" value="Uncharacterised_PGPGW_TM"/>
</dbReference>
<organism evidence="2 3">
    <name type="scientific">Cellulomonas chengniuliangii</name>
    <dbReference type="NCBI Taxonomy" id="2968084"/>
    <lineage>
        <taxon>Bacteria</taxon>
        <taxon>Bacillati</taxon>
        <taxon>Actinomycetota</taxon>
        <taxon>Actinomycetes</taxon>
        <taxon>Micrococcales</taxon>
        <taxon>Cellulomonadaceae</taxon>
        <taxon>Cellulomonas</taxon>
    </lineage>
</organism>
<feature type="transmembrane region" description="Helical" evidence="1">
    <location>
        <begin position="54"/>
        <end position="75"/>
    </location>
</feature>
<keyword evidence="1" id="KW-0472">Membrane</keyword>
<keyword evidence="1" id="KW-0812">Transmembrane</keyword>
<name>A0ABY5KYY1_9CELL</name>
<sequence length="105" mass="10960">MTDSDRAPEGGLPAQIRSAVSSLPGPLRWIVVAVIGTGLILAGIAMLVLPGPGWLAIFAGVAVLAAEFTWAATLLGRMNASALRLWNAVRRLFGRRDTSSPPPDA</sequence>
<keyword evidence="1" id="KW-1133">Transmembrane helix</keyword>